<evidence type="ECO:0000256" key="8">
    <source>
        <dbReference type="ARBA" id="ARBA00038436"/>
    </source>
</evidence>
<name>A0A916WIR5_9MICO</name>
<gene>
    <name evidence="12" type="ORF">GCM10010979_15450</name>
</gene>
<feature type="transmembrane region" description="Helical" evidence="10">
    <location>
        <begin position="153"/>
        <end position="178"/>
    </location>
</feature>
<proteinExistence type="inferred from homology"/>
<comment type="subcellular location">
    <subcellularLocation>
        <location evidence="1">Cell inner membrane</location>
        <topology evidence="1">Multi-pass membrane protein</topology>
    </subcellularLocation>
</comment>
<evidence type="ECO:0000256" key="10">
    <source>
        <dbReference type="SAM" id="Phobius"/>
    </source>
</evidence>
<dbReference type="GO" id="GO:0015740">
    <property type="term" value="P:C4-dicarboxylate transport"/>
    <property type="evidence" value="ECO:0007669"/>
    <property type="project" value="TreeGrafter"/>
</dbReference>
<sequence>MWLVSDHPANSADSPANAAVPPPEADHHLPAPIRWLSRVELWAGTVFFALIFAGVMYQVIGRYIPPIAWVGAGEVARLSMVALTFITAGYLIGKNGHIVIEAFDSILQGKKLFVALRVFAALVMVATCAALAWESLLMIEQGWRRVTTVLHMPLAVIYIFALIGFLSGVLHSIVKIFAANRPEPRLDISEMEG</sequence>
<keyword evidence="7 10" id="KW-0472">Membrane</keyword>
<dbReference type="Pfam" id="PF04290">
    <property type="entry name" value="DctQ"/>
    <property type="match status" value="1"/>
</dbReference>
<keyword evidence="3" id="KW-1003">Cell membrane</keyword>
<comment type="caution">
    <text evidence="12">The sequence shown here is derived from an EMBL/GenBank/DDBJ whole genome shotgun (WGS) entry which is preliminary data.</text>
</comment>
<evidence type="ECO:0000256" key="1">
    <source>
        <dbReference type="ARBA" id="ARBA00004429"/>
    </source>
</evidence>
<dbReference type="AlphaFoldDB" id="A0A916WIR5"/>
<reference evidence="12" key="2">
    <citation type="submission" date="2020-09" db="EMBL/GenBank/DDBJ databases">
        <authorList>
            <person name="Sun Q."/>
            <person name="Zhou Y."/>
        </authorList>
    </citation>
    <scope>NUCLEOTIDE SEQUENCE</scope>
    <source>
        <strain evidence="12">CGMCC 1.12813</strain>
    </source>
</reference>
<feature type="transmembrane region" description="Helical" evidence="10">
    <location>
        <begin position="41"/>
        <end position="60"/>
    </location>
</feature>
<dbReference type="InterPro" id="IPR007387">
    <property type="entry name" value="TRAP_DctQ"/>
</dbReference>
<evidence type="ECO:0000256" key="9">
    <source>
        <dbReference type="SAM" id="MobiDB-lite"/>
    </source>
</evidence>
<keyword evidence="6 10" id="KW-1133">Transmembrane helix</keyword>
<dbReference type="Proteomes" id="UP000606922">
    <property type="component" value="Unassembled WGS sequence"/>
</dbReference>
<dbReference type="EMBL" id="BMGB01000001">
    <property type="protein sequence ID" value="GGB01779.1"/>
    <property type="molecule type" value="Genomic_DNA"/>
</dbReference>
<dbReference type="PANTHER" id="PTHR35011">
    <property type="entry name" value="2,3-DIKETO-L-GULONATE TRAP TRANSPORTER SMALL PERMEASE PROTEIN YIAM"/>
    <property type="match status" value="1"/>
</dbReference>
<evidence type="ECO:0000256" key="6">
    <source>
        <dbReference type="ARBA" id="ARBA00022989"/>
    </source>
</evidence>
<dbReference type="PANTHER" id="PTHR35011:SF2">
    <property type="entry name" value="2,3-DIKETO-L-GULONATE TRAP TRANSPORTER SMALL PERMEASE PROTEIN YIAM"/>
    <property type="match status" value="1"/>
</dbReference>
<evidence type="ECO:0000256" key="5">
    <source>
        <dbReference type="ARBA" id="ARBA00022692"/>
    </source>
</evidence>
<accession>A0A916WIR5</accession>
<evidence type="ECO:0000313" key="13">
    <source>
        <dbReference type="Proteomes" id="UP000606922"/>
    </source>
</evidence>
<keyword evidence="5 10" id="KW-0812">Transmembrane</keyword>
<evidence type="ECO:0000256" key="2">
    <source>
        <dbReference type="ARBA" id="ARBA00022448"/>
    </source>
</evidence>
<dbReference type="GO" id="GO:0022857">
    <property type="term" value="F:transmembrane transporter activity"/>
    <property type="evidence" value="ECO:0007669"/>
    <property type="project" value="TreeGrafter"/>
</dbReference>
<keyword evidence="13" id="KW-1185">Reference proteome</keyword>
<protein>
    <recommendedName>
        <fullName evidence="11">Tripartite ATP-independent periplasmic transporters DctQ component domain-containing protein</fullName>
    </recommendedName>
</protein>
<feature type="compositionally biased region" description="Low complexity" evidence="9">
    <location>
        <begin position="8"/>
        <end position="19"/>
    </location>
</feature>
<evidence type="ECO:0000313" key="12">
    <source>
        <dbReference type="EMBL" id="GGB01779.1"/>
    </source>
</evidence>
<evidence type="ECO:0000256" key="3">
    <source>
        <dbReference type="ARBA" id="ARBA00022475"/>
    </source>
</evidence>
<feature type="transmembrane region" description="Helical" evidence="10">
    <location>
        <begin position="66"/>
        <end position="92"/>
    </location>
</feature>
<comment type="similarity">
    <text evidence="8">Belongs to the TRAP transporter small permease family.</text>
</comment>
<dbReference type="InterPro" id="IPR055348">
    <property type="entry name" value="DctQ"/>
</dbReference>
<feature type="transmembrane region" description="Helical" evidence="10">
    <location>
        <begin position="112"/>
        <end position="133"/>
    </location>
</feature>
<evidence type="ECO:0000256" key="7">
    <source>
        <dbReference type="ARBA" id="ARBA00023136"/>
    </source>
</evidence>
<feature type="region of interest" description="Disordered" evidence="9">
    <location>
        <begin position="1"/>
        <end position="23"/>
    </location>
</feature>
<keyword evidence="4" id="KW-0997">Cell inner membrane</keyword>
<evidence type="ECO:0000256" key="4">
    <source>
        <dbReference type="ARBA" id="ARBA00022519"/>
    </source>
</evidence>
<dbReference type="GO" id="GO:0005886">
    <property type="term" value="C:plasma membrane"/>
    <property type="evidence" value="ECO:0007669"/>
    <property type="project" value="UniProtKB-SubCell"/>
</dbReference>
<evidence type="ECO:0000259" key="11">
    <source>
        <dbReference type="Pfam" id="PF04290"/>
    </source>
</evidence>
<feature type="domain" description="Tripartite ATP-independent periplasmic transporters DctQ component" evidence="11">
    <location>
        <begin position="52"/>
        <end position="177"/>
    </location>
</feature>
<keyword evidence="2" id="KW-0813">Transport</keyword>
<organism evidence="12 13">
    <name type="scientific">Conyzicola nivalis</name>
    <dbReference type="NCBI Taxonomy" id="1477021"/>
    <lineage>
        <taxon>Bacteria</taxon>
        <taxon>Bacillati</taxon>
        <taxon>Actinomycetota</taxon>
        <taxon>Actinomycetes</taxon>
        <taxon>Micrococcales</taxon>
        <taxon>Microbacteriaceae</taxon>
        <taxon>Conyzicola</taxon>
    </lineage>
</organism>
<reference evidence="12" key="1">
    <citation type="journal article" date="2014" name="Int. J. Syst. Evol. Microbiol.">
        <title>Complete genome sequence of Corynebacterium casei LMG S-19264T (=DSM 44701T), isolated from a smear-ripened cheese.</title>
        <authorList>
            <consortium name="US DOE Joint Genome Institute (JGI-PGF)"/>
            <person name="Walter F."/>
            <person name="Albersmeier A."/>
            <person name="Kalinowski J."/>
            <person name="Ruckert C."/>
        </authorList>
    </citation>
    <scope>NUCLEOTIDE SEQUENCE</scope>
    <source>
        <strain evidence="12">CGMCC 1.12813</strain>
    </source>
</reference>